<keyword evidence="8" id="KW-1185">Reference proteome</keyword>
<evidence type="ECO:0000313" key="7">
    <source>
        <dbReference type="EMBL" id="KZP05169.1"/>
    </source>
</evidence>
<dbReference type="PANTHER" id="PTHR15938">
    <property type="entry name" value="TBP-1 INTERACTING PROTEIN"/>
    <property type="match status" value="1"/>
</dbReference>
<dbReference type="GO" id="GO:0010774">
    <property type="term" value="P:meiotic strand invasion involved in reciprocal meiotic recombination"/>
    <property type="evidence" value="ECO:0007669"/>
    <property type="project" value="TreeGrafter"/>
</dbReference>
<dbReference type="Pfam" id="PF07106">
    <property type="entry name" value="WHD_TBPIP"/>
    <property type="match status" value="1"/>
</dbReference>
<comment type="similarity">
    <text evidence="2">Belongs to the HOP2 family.</text>
</comment>
<dbReference type="GO" id="GO:0000794">
    <property type="term" value="C:condensed nuclear chromosome"/>
    <property type="evidence" value="ECO:0007669"/>
    <property type="project" value="TreeGrafter"/>
</dbReference>
<evidence type="ECO:0000313" key="8">
    <source>
        <dbReference type="Proteomes" id="UP000076532"/>
    </source>
</evidence>
<dbReference type="AlphaFoldDB" id="A0A167VMD9"/>
<name>A0A167VMD9_9AGAM</name>
<dbReference type="Gene3D" id="1.10.10.10">
    <property type="entry name" value="Winged helix-like DNA-binding domain superfamily/Winged helix DNA-binding domain"/>
    <property type="match status" value="1"/>
</dbReference>
<dbReference type="GO" id="GO:0120230">
    <property type="term" value="F:recombinase activator activity"/>
    <property type="evidence" value="ECO:0007669"/>
    <property type="project" value="TreeGrafter"/>
</dbReference>
<dbReference type="GO" id="GO:0000709">
    <property type="term" value="P:meiotic joint molecule formation"/>
    <property type="evidence" value="ECO:0007669"/>
    <property type="project" value="TreeGrafter"/>
</dbReference>
<dbReference type="OrthoDB" id="272266at2759"/>
<keyword evidence="5" id="KW-0469">Meiosis</keyword>
<dbReference type="InterPro" id="IPR010776">
    <property type="entry name" value="Hop2_WH_dom"/>
</dbReference>
<evidence type="ECO:0000256" key="1">
    <source>
        <dbReference type="ARBA" id="ARBA00004123"/>
    </source>
</evidence>
<protein>
    <submittedName>
        <fullName evidence="7">TBPIP-domain-containing protein</fullName>
    </submittedName>
</protein>
<sequence length="234" mass="25754">MASKAKSDVKILKGQEAEDAVLTYIRRMNRPFGAVDVAANMKGAVPKTAMQKILIALAEKGELTQKLYGKTTFFVVNQSKMEAVSPDKLASLEGEYAKLDEANKLRANEIKVSANELAKLKSTPTDTEITAHLEKIGHQIDTITSGLKPLRSGAPVISGAELANLEVEWLKWRTEWVKRKKVFNNLWAFISDALPPQDATALAEDLGVELDTDEHIALEKSPLCVTTGLKRKRV</sequence>
<feature type="domain" description="Homologous-pairing protein 2 winged helix" evidence="6">
    <location>
        <begin position="16"/>
        <end position="77"/>
    </location>
</feature>
<dbReference type="PANTHER" id="PTHR15938:SF0">
    <property type="entry name" value="HOMOLOGOUS-PAIRING PROTEIN 2 HOMOLOG"/>
    <property type="match status" value="1"/>
</dbReference>
<evidence type="ECO:0000256" key="4">
    <source>
        <dbReference type="ARBA" id="ARBA00023242"/>
    </source>
</evidence>
<dbReference type="InterPro" id="IPR036388">
    <property type="entry name" value="WH-like_DNA-bd_sf"/>
</dbReference>
<accession>A0A167VMD9</accession>
<keyword evidence="3" id="KW-0233">DNA recombination</keyword>
<evidence type="ECO:0000256" key="5">
    <source>
        <dbReference type="ARBA" id="ARBA00023254"/>
    </source>
</evidence>
<proteinExistence type="inferred from homology"/>
<evidence type="ECO:0000259" key="6">
    <source>
        <dbReference type="Pfam" id="PF07106"/>
    </source>
</evidence>
<dbReference type="EMBL" id="KV417857">
    <property type="protein sequence ID" value="KZP05169.1"/>
    <property type="molecule type" value="Genomic_DNA"/>
</dbReference>
<evidence type="ECO:0000256" key="3">
    <source>
        <dbReference type="ARBA" id="ARBA00023172"/>
    </source>
</evidence>
<comment type="subcellular location">
    <subcellularLocation>
        <location evidence="1">Nucleus</location>
    </subcellularLocation>
</comment>
<dbReference type="GO" id="GO:0003690">
    <property type="term" value="F:double-stranded DNA binding"/>
    <property type="evidence" value="ECO:0007669"/>
    <property type="project" value="TreeGrafter"/>
</dbReference>
<dbReference type="STRING" id="436010.A0A167VMD9"/>
<evidence type="ECO:0000256" key="2">
    <source>
        <dbReference type="ARBA" id="ARBA00007922"/>
    </source>
</evidence>
<keyword evidence="4" id="KW-0539">Nucleus</keyword>
<dbReference type="GO" id="GO:0120231">
    <property type="term" value="C:DNA recombinase auxiliary factor complex"/>
    <property type="evidence" value="ECO:0007669"/>
    <property type="project" value="TreeGrafter"/>
</dbReference>
<gene>
    <name evidence="7" type="ORF">FIBSPDRAFT_967506</name>
</gene>
<dbReference type="Proteomes" id="UP000076532">
    <property type="component" value="Unassembled WGS sequence"/>
</dbReference>
<dbReference type="GO" id="GO:0007129">
    <property type="term" value="P:homologous chromosome pairing at meiosis"/>
    <property type="evidence" value="ECO:0007669"/>
    <property type="project" value="TreeGrafter"/>
</dbReference>
<reference evidence="7 8" key="1">
    <citation type="journal article" date="2016" name="Mol. Biol. Evol.">
        <title>Comparative Genomics of Early-Diverging Mushroom-Forming Fungi Provides Insights into the Origins of Lignocellulose Decay Capabilities.</title>
        <authorList>
            <person name="Nagy L.G."/>
            <person name="Riley R."/>
            <person name="Tritt A."/>
            <person name="Adam C."/>
            <person name="Daum C."/>
            <person name="Floudas D."/>
            <person name="Sun H."/>
            <person name="Yadav J.S."/>
            <person name="Pangilinan J."/>
            <person name="Larsson K.H."/>
            <person name="Matsuura K."/>
            <person name="Barry K."/>
            <person name="Labutti K."/>
            <person name="Kuo R."/>
            <person name="Ohm R.A."/>
            <person name="Bhattacharya S.S."/>
            <person name="Shirouzu T."/>
            <person name="Yoshinaga Y."/>
            <person name="Martin F.M."/>
            <person name="Grigoriev I.V."/>
            <person name="Hibbett D.S."/>
        </authorList>
    </citation>
    <scope>NUCLEOTIDE SEQUENCE [LARGE SCALE GENOMIC DNA]</scope>
    <source>
        <strain evidence="7 8">CBS 109695</strain>
    </source>
</reference>
<organism evidence="7 8">
    <name type="scientific">Athelia psychrophila</name>
    <dbReference type="NCBI Taxonomy" id="1759441"/>
    <lineage>
        <taxon>Eukaryota</taxon>
        <taxon>Fungi</taxon>
        <taxon>Dikarya</taxon>
        <taxon>Basidiomycota</taxon>
        <taxon>Agaricomycotina</taxon>
        <taxon>Agaricomycetes</taxon>
        <taxon>Agaricomycetidae</taxon>
        <taxon>Atheliales</taxon>
        <taxon>Atheliaceae</taxon>
        <taxon>Athelia</taxon>
    </lineage>
</organism>